<keyword evidence="3" id="KW-0804">Transcription</keyword>
<reference evidence="5" key="1">
    <citation type="submission" date="2022-01" db="EMBL/GenBank/DDBJ databases">
        <title>Paenibacillus spongiae sp. nov., isolated from marine sponge.</title>
        <authorList>
            <person name="Li Z."/>
            <person name="Zhang M."/>
        </authorList>
    </citation>
    <scope>NUCLEOTIDE SEQUENCE</scope>
    <source>
        <strain evidence="5">PHS-Z3</strain>
    </source>
</reference>
<dbReference type="InterPro" id="IPR020449">
    <property type="entry name" value="Tscrpt_reg_AraC-type_HTH"/>
</dbReference>
<dbReference type="PRINTS" id="PR00032">
    <property type="entry name" value="HTHARAC"/>
</dbReference>
<evidence type="ECO:0000313" key="5">
    <source>
        <dbReference type="EMBL" id="UVI31953.1"/>
    </source>
</evidence>
<keyword evidence="2" id="KW-0238">DNA-binding</keyword>
<dbReference type="PANTHER" id="PTHR43280">
    <property type="entry name" value="ARAC-FAMILY TRANSCRIPTIONAL REGULATOR"/>
    <property type="match status" value="1"/>
</dbReference>
<evidence type="ECO:0000256" key="2">
    <source>
        <dbReference type="ARBA" id="ARBA00023125"/>
    </source>
</evidence>
<dbReference type="SUPFAM" id="SSF51215">
    <property type="entry name" value="Regulatory protein AraC"/>
    <property type="match status" value="1"/>
</dbReference>
<protein>
    <submittedName>
        <fullName evidence="5">Helix-turn-helix domain-containing protein</fullName>
    </submittedName>
</protein>
<dbReference type="PROSITE" id="PS01124">
    <property type="entry name" value="HTH_ARAC_FAMILY_2"/>
    <property type="match status" value="1"/>
</dbReference>
<dbReference type="Proteomes" id="UP001057877">
    <property type="component" value="Chromosome"/>
</dbReference>
<sequence>MQTHGSIPSSHYGTLGIDTYVAGHFNQADTYFTLRPEGRTDWLITYTLSGEGYFKLGRSTYRTQAGDVALLKPGTPHHYGTSPGHKWNFIWTHFTPSPQDMPMWQFPEQQPGFYHTSIENAHSRERIAGALSRIIMDVRQRRPYWKMLCAGAIQELLLLLTQTASRNIDPRVEDALDLLTKRMKEQVRVEDIAKEVGISESRLSHLFKSETGQSVIDALNRMRLREAAALLLHTHRSAAEISEDVGFGNYNHFLNQFKKRYGASPSAYRKYNFTARDE</sequence>
<dbReference type="Gene3D" id="1.10.10.60">
    <property type="entry name" value="Homeodomain-like"/>
    <property type="match status" value="2"/>
</dbReference>
<dbReference type="EMBL" id="CP091430">
    <property type="protein sequence ID" value="UVI31953.1"/>
    <property type="molecule type" value="Genomic_DNA"/>
</dbReference>
<dbReference type="PANTHER" id="PTHR43280:SF2">
    <property type="entry name" value="HTH-TYPE TRANSCRIPTIONAL REGULATOR EXSA"/>
    <property type="match status" value="1"/>
</dbReference>
<keyword evidence="6" id="KW-1185">Reference proteome</keyword>
<dbReference type="Pfam" id="PF12833">
    <property type="entry name" value="HTH_18"/>
    <property type="match status" value="1"/>
</dbReference>
<organism evidence="5 6">
    <name type="scientific">Paenibacillus spongiae</name>
    <dbReference type="NCBI Taxonomy" id="2909671"/>
    <lineage>
        <taxon>Bacteria</taxon>
        <taxon>Bacillati</taxon>
        <taxon>Bacillota</taxon>
        <taxon>Bacilli</taxon>
        <taxon>Bacillales</taxon>
        <taxon>Paenibacillaceae</taxon>
        <taxon>Paenibacillus</taxon>
    </lineage>
</organism>
<proteinExistence type="predicted"/>
<accession>A0ABY5SH14</accession>
<evidence type="ECO:0000256" key="3">
    <source>
        <dbReference type="ARBA" id="ARBA00023163"/>
    </source>
</evidence>
<dbReference type="Gene3D" id="2.60.120.280">
    <property type="entry name" value="Regulatory protein AraC"/>
    <property type="match status" value="1"/>
</dbReference>
<dbReference type="Pfam" id="PF02311">
    <property type="entry name" value="AraC_binding"/>
    <property type="match status" value="1"/>
</dbReference>
<dbReference type="SMART" id="SM00342">
    <property type="entry name" value="HTH_ARAC"/>
    <property type="match status" value="1"/>
</dbReference>
<evidence type="ECO:0000259" key="4">
    <source>
        <dbReference type="PROSITE" id="PS01124"/>
    </source>
</evidence>
<name>A0ABY5SH14_9BACL</name>
<dbReference type="SUPFAM" id="SSF46689">
    <property type="entry name" value="Homeodomain-like"/>
    <property type="match status" value="2"/>
</dbReference>
<evidence type="ECO:0000313" key="6">
    <source>
        <dbReference type="Proteomes" id="UP001057877"/>
    </source>
</evidence>
<dbReference type="InterPro" id="IPR037923">
    <property type="entry name" value="HTH-like"/>
</dbReference>
<evidence type="ECO:0000256" key="1">
    <source>
        <dbReference type="ARBA" id="ARBA00023015"/>
    </source>
</evidence>
<gene>
    <name evidence="5" type="ORF">L1F29_09100</name>
</gene>
<feature type="domain" description="HTH araC/xylS-type" evidence="4">
    <location>
        <begin position="173"/>
        <end position="271"/>
    </location>
</feature>
<dbReference type="InterPro" id="IPR018060">
    <property type="entry name" value="HTH_AraC"/>
</dbReference>
<dbReference type="RefSeq" id="WP_258388013.1">
    <property type="nucleotide sequence ID" value="NZ_CP091430.1"/>
</dbReference>
<dbReference type="InterPro" id="IPR009057">
    <property type="entry name" value="Homeodomain-like_sf"/>
</dbReference>
<dbReference type="InterPro" id="IPR003313">
    <property type="entry name" value="AraC-bd"/>
</dbReference>
<keyword evidence="1" id="KW-0805">Transcription regulation</keyword>